<dbReference type="EMBL" id="KE128213">
    <property type="protein sequence ID" value="EPB65484.1"/>
    <property type="molecule type" value="Genomic_DNA"/>
</dbReference>
<reference evidence="1 2" key="1">
    <citation type="submission" date="2013-05" db="EMBL/GenBank/DDBJ databases">
        <title>Draft genome of the parasitic nematode Anyclostoma ceylanicum.</title>
        <authorList>
            <person name="Mitreva M."/>
        </authorList>
    </citation>
    <scope>NUCLEOTIDE SEQUENCE [LARGE SCALE GENOMIC DNA]</scope>
</reference>
<evidence type="ECO:0000313" key="1">
    <source>
        <dbReference type="EMBL" id="EPB65484.1"/>
    </source>
</evidence>
<keyword evidence="2" id="KW-1185">Reference proteome</keyword>
<gene>
    <name evidence="1" type="ORF">ANCCEY_15452</name>
</gene>
<proteinExistence type="predicted"/>
<organism evidence="1 2">
    <name type="scientific">Ancylostoma ceylanicum</name>
    <dbReference type="NCBI Taxonomy" id="53326"/>
    <lineage>
        <taxon>Eukaryota</taxon>
        <taxon>Metazoa</taxon>
        <taxon>Ecdysozoa</taxon>
        <taxon>Nematoda</taxon>
        <taxon>Chromadorea</taxon>
        <taxon>Rhabditida</taxon>
        <taxon>Rhabditina</taxon>
        <taxon>Rhabditomorpha</taxon>
        <taxon>Strongyloidea</taxon>
        <taxon>Ancylostomatidae</taxon>
        <taxon>Ancylostomatinae</taxon>
        <taxon>Ancylostoma</taxon>
    </lineage>
</organism>
<evidence type="ECO:0000313" key="2">
    <source>
        <dbReference type="Proteomes" id="UP000054495"/>
    </source>
</evidence>
<protein>
    <recommendedName>
        <fullName evidence="3">Outer membrane protein beta-barrel domain-containing protein</fullName>
    </recommendedName>
</protein>
<dbReference type="Proteomes" id="UP000054495">
    <property type="component" value="Unassembled WGS sequence"/>
</dbReference>
<name>A0A0D6L3W0_9BILA</name>
<evidence type="ECO:0008006" key="3">
    <source>
        <dbReference type="Google" id="ProtNLM"/>
    </source>
</evidence>
<dbReference type="AlphaFoldDB" id="A0A0D6L3W0"/>
<accession>A0A0D6L3W0</accession>
<sequence>MDFKSTNLGGMIGFRYRFHPYWATTTTLNVGMVRGNDALTNEIIRNSRNLHFRSIIVELAQRIEFIVLSNEKFGARYKIKGLKSAKNQNTQLYLFGGVGVAYFNPQAKYQGSWVNLRPLKTEGQGLEGGPKPYGPVTLTIPAGVGFRFGIGRMWRLGVEATYVKTFTDYIDDVGGVYYDPAVLASQVGQESAYLSNPSHQNTTWFTTGEQRGDKQKDAYFYLNVVAYRNITYKDYGAAERRKNVWKGGRYKF</sequence>